<organism evidence="2 3">
    <name type="scientific">Spongiibacter thalassae</name>
    <dbReference type="NCBI Taxonomy" id="2721624"/>
    <lineage>
        <taxon>Bacteria</taxon>
        <taxon>Pseudomonadati</taxon>
        <taxon>Pseudomonadota</taxon>
        <taxon>Gammaproteobacteria</taxon>
        <taxon>Cellvibrionales</taxon>
        <taxon>Spongiibacteraceae</taxon>
        <taxon>Spongiibacter</taxon>
    </lineage>
</organism>
<dbReference type="InterPro" id="IPR036388">
    <property type="entry name" value="WH-like_DNA-bd_sf"/>
</dbReference>
<dbReference type="NCBIfam" id="TIGR00738">
    <property type="entry name" value="rrf2_super"/>
    <property type="match status" value="1"/>
</dbReference>
<dbReference type="PROSITE" id="PS51197">
    <property type="entry name" value="HTH_RRF2_2"/>
    <property type="match status" value="1"/>
</dbReference>
<name>A0ABX1GG53_9GAMM</name>
<evidence type="ECO:0000313" key="3">
    <source>
        <dbReference type="Proteomes" id="UP000765845"/>
    </source>
</evidence>
<proteinExistence type="predicted"/>
<keyword evidence="1" id="KW-0238">DNA-binding</keyword>
<dbReference type="Gene3D" id="1.10.10.10">
    <property type="entry name" value="Winged helix-like DNA-binding domain superfamily/Winged helix DNA-binding domain"/>
    <property type="match status" value="1"/>
</dbReference>
<protein>
    <submittedName>
        <fullName evidence="2">Rrf2 family transcriptional regulator</fullName>
    </submittedName>
</protein>
<dbReference type="SUPFAM" id="SSF46785">
    <property type="entry name" value="Winged helix' DNA-binding domain"/>
    <property type="match status" value="1"/>
</dbReference>
<evidence type="ECO:0000313" key="2">
    <source>
        <dbReference type="EMBL" id="NKI18184.1"/>
    </source>
</evidence>
<dbReference type="PANTHER" id="PTHR33221">
    <property type="entry name" value="WINGED HELIX-TURN-HELIX TRANSCRIPTIONAL REGULATOR, RRF2 FAMILY"/>
    <property type="match status" value="1"/>
</dbReference>
<dbReference type="Proteomes" id="UP000765845">
    <property type="component" value="Unassembled WGS sequence"/>
</dbReference>
<keyword evidence="3" id="KW-1185">Reference proteome</keyword>
<accession>A0ABX1GG53</accession>
<dbReference type="InterPro" id="IPR036390">
    <property type="entry name" value="WH_DNA-bd_sf"/>
</dbReference>
<dbReference type="RefSeq" id="WP_168450709.1">
    <property type="nucleotide sequence ID" value="NZ_JAAWWK010000004.1"/>
</dbReference>
<dbReference type="EMBL" id="JAAWWK010000004">
    <property type="protein sequence ID" value="NKI18184.1"/>
    <property type="molecule type" value="Genomic_DNA"/>
</dbReference>
<sequence>MKLSKQTDFAFRTLLYLGQQPQGKLVNIQQVCDFYDISANHIAKVVMRLVHLGFVDAVRGKGGGIRLGCRAEEISLVTVIREFETTLQPINCAEQPCRVIQGCKLKGLLGKAVVAFLATLEPYSLADLLYNETTRINFLTES</sequence>
<dbReference type="InterPro" id="IPR000944">
    <property type="entry name" value="Tscrpt_reg_Rrf2"/>
</dbReference>
<dbReference type="PANTHER" id="PTHR33221:SF4">
    <property type="entry name" value="HTH-TYPE TRANSCRIPTIONAL REPRESSOR NSRR"/>
    <property type="match status" value="1"/>
</dbReference>
<comment type="caution">
    <text evidence="2">The sequence shown here is derived from an EMBL/GenBank/DDBJ whole genome shotgun (WGS) entry which is preliminary data.</text>
</comment>
<dbReference type="Pfam" id="PF02082">
    <property type="entry name" value="Rrf2"/>
    <property type="match status" value="1"/>
</dbReference>
<gene>
    <name evidence="2" type="ORF">HCU74_12285</name>
</gene>
<reference evidence="2 3" key="1">
    <citation type="submission" date="2020-04" db="EMBL/GenBank/DDBJ databases">
        <authorList>
            <person name="Yoon J."/>
        </authorList>
    </citation>
    <scope>NUCLEOTIDE SEQUENCE [LARGE SCALE GENOMIC DNA]</scope>
    <source>
        <strain evidence="2 3">KMU-166</strain>
    </source>
</reference>
<evidence type="ECO:0000256" key="1">
    <source>
        <dbReference type="ARBA" id="ARBA00023125"/>
    </source>
</evidence>